<protein>
    <submittedName>
        <fullName evidence="2">Putative secreted protein</fullName>
    </submittedName>
</protein>
<accession>A0A2M4B112</accession>
<name>A0A2M4B112_9DIPT</name>
<feature type="chain" id="PRO_5014688760" evidence="1">
    <location>
        <begin position="22"/>
        <end position="89"/>
    </location>
</feature>
<proteinExistence type="predicted"/>
<sequence>MMPAHVVVVVVVVFSHLPVLSLQNKTTTAAAGVHFRTSWSTARPAEQKTPFIPHTAASRTYGCHTTRTLPPTVGSTLNMLLLFCCTSFL</sequence>
<dbReference type="EMBL" id="GGFK01013399">
    <property type="protein sequence ID" value="MBW46720.1"/>
    <property type="molecule type" value="Transcribed_RNA"/>
</dbReference>
<organism evidence="2">
    <name type="scientific">Anopheles triannulatus</name>
    <dbReference type="NCBI Taxonomy" id="58253"/>
    <lineage>
        <taxon>Eukaryota</taxon>
        <taxon>Metazoa</taxon>
        <taxon>Ecdysozoa</taxon>
        <taxon>Arthropoda</taxon>
        <taxon>Hexapoda</taxon>
        <taxon>Insecta</taxon>
        <taxon>Pterygota</taxon>
        <taxon>Neoptera</taxon>
        <taxon>Endopterygota</taxon>
        <taxon>Diptera</taxon>
        <taxon>Nematocera</taxon>
        <taxon>Culicoidea</taxon>
        <taxon>Culicidae</taxon>
        <taxon>Anophelinae</taxon>
        <taxon>Anopheles</taxon>
    </lineage>
</organism>
<keyword evidence="1" id="KW-0732">Signal</keyword>
<evidence type="ECO:0000313" key="2">
    <source>
        <dbReference type="EMBL" id="MBW46720.1"/>
    </source>
</evidence>
<dbReference type="AlphaFoldDB" id="A0A2M4B112"/>
<feature type="signal peptide" evidence="1">
    <location>
        <begin position="1"/>
        <end position="21"/>
    </location>
</feature>
<reference evidence="2" key="1">
    <citation type="submission" date="2018-01" db="EMBL/GenBank/DDBJ databases">
        <title>An insight into the sialome of Amazonian anophelines.</title>
        <authorList>
            <person name="Ribeiro J.M."/>
            <person name="Scarpassa V."/>
            <person name="Calvo E."/>
        </authorList>
    </citation>
    <scope>NUCLEOTIDE SEQUENCE</scope>
    <source>
        <tissue evidence="2">Salivary glands</tissue>
    </source>
</reference>
<evidence type="ECO:0000256" key="1">
    <source>
        <dbReference type="SAM" id="SignalP"/>
    </source>
</evidence>